<dbReference type="InterPro" id="IPR010610">
    <property type="entry name" value="EryCIII-like_C"/>
</dbReference>
<dbReference type="InterPro" id="IPR002213">
    <property type="entry name" value="UDP_glucos_trans"/>
</dbReference>
<dbReference type="InterPro" id="IPR004276">
    <property type="entry name" value="GlycoTrans_28_N"/>
</dbReference>
<feature type="domain" description="Glycosyltransferase family 28 N-terminal" evidence="2">
    <location>
        <begin position="1"/>
        <end position="121"/>
    </location>
</feature>
<keyword evidence="1 4" id="KW-0808">Transferase</keyword>
<evidence type="ECO:0000259" key="2">
    <source>
        <dbReference type="Pfam" id="PF03033"/>
    </source>
</evidence>
<dbReference type="Pfam" id="PF06722">
    <property type="entry name" value="EryCIII-like_C"/>
    <property type="match status" value="1"/>
</dbReference>
<dbReference type="Pfam" id="PF03033">
    <property type="entry name" value="Glyco_transf_28"/>
    <property type="match status" value="1"/>
</dbReference>
<dbReference type="Proteomes" id="UP000199341">
    <property type="component" value="Unassembled WGS sequence"/>
</dbReference>
<evidence type="ECO:0000313" key="4">
    <source>
        <dbReference type="EMBL" id="SDP35831.1"/>
    </source>
</evidence>
<evidence type="ECO:0000259" key="3">
    <source>
        <dbReference type="Pfam" id="PF06722"/>
    </source>
</evidence>
<dbReference type="EMBL" id="FNIE01000025">
    <property type="protein sequence ID" value="SDP35831.1"/>
    <property type="molecule type" value="Genomic_DNA"/>
</dbReference>
<dbReference type="STRING" id="310781.SAMN05216259_12528"/>
<evidence type="ECO:0000256" key="1">
    <source>
        <dbReference type="ARBA" id="ARBA00022679"/>
    </source>
</evidence>
<proteinExistence type="predicted"/>
<gene>
    <name evidence="4" type="ORF">SAMN05216259_12528</name>
</gene>
<evidence type="ECO:0000313" key="5">
    <source>
        <dbReference type="Proteomes" id="UP000199341"/>
    </source>
</evidence>
<dbReference type="Gene3D" id="3.40.50.2000">
    <property type="entry name" value="Glycogen Phosphorylase B"/>
    <property type="match status" value="2"/>
</dbReference>
<name>A0A1H0S1X3_9ACTN</name>
<dbReference type="SUPFAM" id="SSF53756">
    <property type="entry name" value="UDP-Glycosyltransferase/glycogen phosphorylase"/>
    <property type="match status" value="1"/>
</dbReference>
<dbReference type="AlphaFoldDB" id="A0A1H0S1X3"/>
<reference evidence="4 5" key="1">
    <citation type="submission" date="2016-10" db="EMBL/GenBank/DDBJ databases">
        <authorList>
            <person name="de Groot N.N."/>
        </authorList>
    </citation>
    <scope>NUCLEOTIDE SEQUENCE [LARGE SCALE GENOMIC DNA]</scope>
    <source>
        <strain evidence="4 5">CGMCC 4.2022</strain>
    </source>
</reference>
<dbReference type="GO" id="GO:0033072">
    <property type="term" value="P:vancomycin biosynthetic process"/>
    <property type="evidence" value="ECO:0007669"/>
    <property type="project" value="UniProtKB-ARBA"/>
</dbReference>
<keyword evidence="5" id="KW-1185">Reference proteome</keyword>
<sequence length="412" mass="43203">MTAGSHGDVAPFTGLGNGLARAGHDVVLVTHARFAPLAAEAGLDFHPLPVDPRETLASEAGQSLHRSTTGIGKLARLIRMTRSLVGDMTEELIKAAEGCDFVLAASPVAPLCHSIAEAMGLPSIGTYLQPLAATGEFAPPVTGTRSLGPWGNRAAGLAVASAVEALFADAIRTVQARFGLPRTGTQARRRLRERRDWPILHGFSPLVVPRPRDWRPSLTIAGYWWPHEDPGPMVPALADFLAAGAPPVLVTLGSATVPDPDAVSALITGALRDAGLRGVVQRGWSGLHAAGDDMLTVDSVPHHFVFPHIAAVVHHAGAGTTAAGLRAGIPAVPIPVQFDEGFWGARLKALGVAPAVLPLRRLSRSALTATLVRATTRSAYRDRARHLAPRINAEDGIAPVLHAISRIADETA</sequence>
<dbReference type="GO" id="GO:0005975">
    <property type="term" value="P:carbohydrate metabolic process"/>
    <property type="evidence" value="ECO:0007669"/>
    <property type="project" value="InterPro"/>
</dbReference>
<organism evidence="4 5">
    <name type="scientific">Actinacidiphila guanduensis</name>
    <dbReference type="NCBI Taxonomy" id="310781"/>
    <lineage>
        <taxon>Bacteria</taxon>
        <taxon>Bacillati</taxon>
        <taxon>Actinomycetota</taxon>
        <taxon>Actinomycetes</taxon>
        <taxon>Kitasatosporales</taxon>
        <taxon>Streptomycetaceae</taxon>
        <taxon>Actinacidiphila</taxon>
    </lineage>
</organism>
<feature type="domain" description="Erythromycin biosynthesis protein CIII-like C-terminal" evidence="3">
    <location>
        <begin position="286"/>
        <end position="392"/>
    </location>
</feature>
<dbReference type="FunFam" id="3.40.50.2000:FF:000009">
    <property type="entry name" value="Sterol 3-beta-glucosyltransferase UGT80A2"/>
    <property type="match status" value="1"/>
</dbReference>
<dbReference type="CDD" id="cd03784">
    <property type="entry name" value="GT1_Gtf-like"/>
    <property type="match status" value="1"/>
</dbReference>
<dbReference type="InterPro" id="IPR050426">
    <property type="entry name" value="Glycosyltransferase_28"/>
</dbReference>
<dbReference type="PANTHER" id="PTHR48050">
    <property type="entry name" value="STEROL 3-BETA-GLUCOSYLTRANSFERASE"/>
    <property type="match status" value="1"/>
</dbReference>
<dbReference type="GO" id="GO:0008194">
    <property type="term" value="F:UDP-glycosyltransferase activity"/>
    <property type="evidence" value="ECO:0007669"/>
    <property type="project" value="InterPro"/>
</dbReference>
<dbReference type="OrthoDB" id="3253247at2"/>
<dbReference type="PANTHER" id="PTHR48050:SF13">
    <property type="entry name" value="STEROL 3-BETA-GLUCOSYLTRANSFERASE UGT80A2"/>
    <property type="match status" value="1"/>
</dbReference>
<protein>
    <submittedName>
        <fullName evidence="4">UDP:flavonoid glycosyltransferase YjiC, YdhE family</fullName>
    </submittedName>
</protein>
<accession>A0A1H0S1X3</accession>
<dbReference type="GO" id="GO:0016758">
    <property type="term" value="F:hexosyltransferase activity"/>
    <property type="evidence" value="ECO:0007669"/>
    <property type="project" value="InterPro"/>
</dbReference>